<sequence length="365" mass="41665">MASHVNTPPHKQGATRGRALCDLENTLGKDKMAEFGITEPLNWRFRDFNDIDLPPCNHPLLAYTPGSTGPFWHAPAPGVMKFRQAFDLGLRLASYLLDTDEVLSFYTKASEGNFITTGTGANRRVHVEDVNMTPQLIKRTKDYIKSRLFMQRLHFSMEGHNEHFTRFGQVLKDTGNLAATGSIKKNLEMWEATTFKVGIAFHPDYAAYAAKYHPLIAGQSLATRSEHLRINFDFAVVLLHEICHIFEYIRSPFANNRPADDFSDLGSIHMDQLKKSDEWGDGFEQTLFGGYHAPGKSTDIRLPKDGLCLLRELTDGDFIVQIVPMDRLQYWFSLKHLKERFEEGKEWPDEVDPMIMMYSPTLGRF</sequence>
<organism evidence="1 2">
    <name type="scientific">Microthyrium microscopicum</name>
    <dbReference type="NCBI Taxonomy" id="703497"/>
    <lineage>
        <taxon>Eukaryota</taxon>
        <taxon>Fungi</taxon>
        <taxon>Dikarya</taxon>
        <taxon>Ascomycota</taxon>
        <taxon>Pezizomycotina</taxon>
        <taxon>Dothideomycetes</taxon>
        <taxon>Dothideomycetes incertae sedis</taxon>
        <taxon>Microthyriales</taxon>
        <taxon>Microthyriaceae</taxon>
        <taxon>Microthyrium</taxon>
    </lineage>
</organism>
<gene>
    <name evidence="1" type="ORF">BT63DRAFT_413403</name>
</gene>
<keyword evidence="2" id="KW-1185">Reference proteome</keyword>
<reference evidence="1" key="1">
    <citation type="journal article" date="2020" name="Stud. Mycol.">
        <title>101 Dothideomycetes genomes: a test case for predicting lifestyles and emergence of pathogens.</title>
        <authorList>
            <person name="Haridas S."/>
            <person name="Albert R."/>
            <person name="Binder M."/>
            <person name="Bloem J."/>
            <person name="Labutti K."/>
            <person name="Salamov A."/>
            <person name="Andreopoulos B."/>
            <person name="Baker S."/>
            <person name="Barry K."/>
            <person name="Bills G."/>
            <person name="Bluhm B."/>
            <person name="Cannon C."/>
            <person name="Castanera R."/>
            <person name="Culley D."/>
            <person name="Daum C."/>
            <person name="Ezra D."/>
            <person name="Gonzalez J."/>
            <person name="Henrissat B."/>
            <person name="Kuo A."/>
            <person name="Liang C."/>
            <person name="Lipzen A."/>
            <person name="Lutzoni F."/>
            <person name="Magnuson J."/>
            <person name="Mondo S."/>
            <person name="Nolan M."/>
            <person name="Ohm R."/>
            <person name="Pangilinan J."/>
            <person name="Park H.-J."/>
            <person name="Ramirez L."/>
            <person name="Alfaro M."/>
            <person name="Sun H."/>
            <person name="Tritt A."/>
            <person name="Yoshinaga Y."/>
            <person name="Zwiers L.-H."/>
            <person name="Turgeon B."/>
            <person name="Goodwin S."/>
            <person name="Spatafora J."/>
            <person name="Crous P."/>
            <person name="Grigoriev I."/>
        </authorList>
    </citation>
    <scope>NUCLEOTIDE SEQUENCE</scope>
    <source>
        <strain evidence="1">CBS 115976</strain>
    </source>
</reference>
<evidence type="ECO:0000313" key="2">
    <source>
        <dbReference type="Proteomes" id="UP000799302"/>
    </source>
</evidence>
<protein>
    <submittedName>
        <fullName evidence="1">Uncharacterized protein</fullName>
    </submittedName>
</protein>
<proteinExistence type="predicted"/>
<dbReference type="AlphaFoldDB" id="A0A6A6UCT1"/>
<name>A0A6A6UCT1_9PEZI</name>
<dbReference type="Proteomes" id="UP000799302">
    <property type="component" value="Unassembled WGS sequence"/>
</dbReference>
<evidence type="ECO:0000313" key="1">
    <source>
        <dbReference type="EMBL" id="KAF2668918.1"/>
    </source>
</evidence>
<dbReference type="EMBL" id="MU004235">
    <property type="protein sequence ID" value="KAF2668918.1"/>
    <property type="molecule type" value="Genomic_DNA"/>
</dbReference>
<accession>A0A6A6UCT1</accession>